<dbReference type="Proteomes" id="UP000045039">
    <property type="component" value="Unassembled WGS sequence"/>
</dbReference>
<protein>
    <submittedName>
        <fullName evidence="1">Uncharacterized protein</fullName>
    </submittedName>
</protein>
<dbReference type="AlphaFoldDB" id="A0A9P1VZS4"/>
<comment type="caution">
    <text evidence="1">The sequence shown here is derived from an EMBL/GenBank/DDBJ whole genome shotgun (WGS) entry which is preliminary data.</text>
</comment>
<proteinExistence type="predicted"/>
<evidence type="ECO:0000313" key="1">
    <source>
        <dbReference type="EMBL" id="CRP82890.1"/>
    </source>
</evidence>
<gene>
    <name evidence="1" type="ORF">PAERUG_P19_London_7_VIM_2_05_10_05704</name>
</gene>
<sequence>MSEYLCVRRDHLQAVYDAALDADESGLASHVEPMRAVSLILASPGYPVPQLPAAGAPPLEGGSALRHAPKSLVRQLQQLAGNLGGTVGGKFLLDSAGLERIAHAAVEPYAEVLRELASWLGAGGFNADAVEPKVFEEKIRWGVNHLAPGSEPAHANAGQAAQSVAPSTEPLMSIMDLGADADCPLCGDCRHIAVSDPVDAPMDTIACPMCADHAAGDAPAEAVEGGDRHE</sequence>
<accession>A0A9P1VZS4</accession>
<name>A0A9P1VZS4_PSEAI</name>
<reference evidence="2" key="1">
    <citation type="submission" date="2015-06" db="EMBL/GenBank/DDBJ databases">
        <authorList>
            <person name="Radhakrishnan Rajesh"/>
            <person name="Underwood Anthony"/>
            <person name="Al-Shahib Ali"/>
        </authorList>
    </citation>
    <scope>NUCLEOTIDE SEQUENCE [LARGE SCALE GENOMIC DNA]</scope>
    <source>
        <strain evidence="2">P19_London_7_VIM_2_05_10</strain>
    </source>
</reference>
<evidence type="ECO:0000313" key="2">
    <source>
        <dbReference type="Proteomes" id="UP000045039"/>
    </source>
</evidence>
<dbReference type="EMBL" id="CVVU01000245">
    <property type="protein sequence ID" value="CRP82890.1"/>
    <property type="molecule type" value="Genomic_DNA"/>
</dbReference>
<organism evidence="1 2">
    <name type="scientific">Pseudomonas aeruginosa</name>
    <dbReference type="NCBI Taxonomy" id="287"/>
    <lineage>
        <taxon>Bacteria</taxon>
        <taxon>Pseudomonadati</taxon>
        <taxon>Pseudomonadota</taxon>
        <taxon>Gammaproteobacteria</taxon>
        <taxon>Pseudomonadales</taxon>
        <taxon>Pseudomonadaceae</taxon>
        <taxon>Pseudomonas</taxon>
    </lineage>
</organism>
<dbReference type="RefSeq" id="WP_124135548.1">
    <property type="nucleotide sequence ID" value="NZ_CAADND010000570.1"/>
</dbReference>